<keyword evidence="4" id="KW-1185">Reference proteome</keyword>
<feature type="domain" description="2EXR" evidence="2">
    <location>
        <begin position="54"/>
        <end position="165"/>
    </location>
</feature>
<sequence length="363" mass="41356">MSRQKHDAAGKKPNKTVERPEKGVLTPISDSFQVDSTPFYSRAITPDEIVREGFPKFKELPDEMRAKVWRHAMPTYGTYTALIYGREEPMRRQPPRPAPLAFRVEYRLEPVPRYQQDAELRIRLDTMRAIQSVNSEAASEISRAFPTTIACTDGSMRFNAKHDILNLSILQCPLGAGFFERFRRYARGAVIFADDWHEIPRNMTINSEEVWYGFAGLHNLIWPRKPAIPAPKPECIEGFLDFLADCIRLDTIGFTYNKQSINVLQPVHRRYMHQKLLGNSVACDPSPIMNGSFYDSRNSSRQRRSEFVEVETFMAGLKGLGALIHGLPAGTVAPQSLRGMKFGRQELHHLGFQVLLPESHVEP</sequence>
<proteinExistence type="predicted"/>
<dbReference type="EMBL" id="JAUJFL010000011">
    <property type="protein sequence ID" value="KAK2596599.1"/>
    <property type="molecule type" value="Genomic_DNA"/>
</dbReference>
<name>A0AAD9VWQ1_PHOAM</name>
<evidence type="ECO:0000256" key="1">
    <source>
        <dbReference type="SAM" id="MobiDB-lite"/>
    </source>
</evidence>
<accession>A0AAD9VWQ1</accession>
<dbReference type="AlphaFoldDB" id="A0AAD9VWQ1"/>
<evidence type="ECO:0000313" key="3">
    <source>
        <dbReference type="EMBL" id="KAK2596599.1"/>
    </source>
</evidence>
<reference evidence="3" key="1">
    <citation type="submission" date="2023-06" db="EMBL/GenBank/DDBJ databases">
        <authorList>
            <person name="Noh H."/>
        </authorList>
    </citation>
    <scope>NUCLEOTIDE SEQUENCE</scope>
    <source>
        <strain evidence="3">DUCC20226</strain>
    </source>
</reference>
<comment type="caution">
    <text evidence="3">The sequence shown here is derived from an EMBL/GenBank/DDBJ whole genome shotgun (WGS) entry which is preliminary data.</text>
</comment>
<protein>
    <recommendedName>
        <fullName evidence="2">2EXR domain-containing protein</fullName>
    </recommendedName>
</protein>
<evidence type="ECO:0000259" key="2">
    <source>
        <dbReference type="Pfam" id="PF20150"/>
    </source>
</evidence>
<dbReference type="Pfam" id="PF20150">
    <property type="entry name" value="2EXR"/>
    <property type="match status" value="1"/>
</dbReference>
<organism evidence="3 4">
    <name type="scientific">Phomopsis amygdali</name>
    <name type="common">Fusicoccum amygdali</name>
    <dbReference type="NCBI Taxonomy" id="1214568"/>
    <lineage>
        <taxon>Eukaryota</taxon>
        <taxon>Fungi</taxon>
        <taxon>Dikarya</taxon>
        <taxon>Ascomycota</taxon>
        <taxon>Pezizomycotina</taxon>
        <taxon>Sordariomycetes</taxon>
        <taxon>Sordariomycetidae</taxon>
        <taxon>Diaporthales</taxon>
        <taxon>Diaporthaceae</taxon>
        <taxon>Diaporthe</taxon>
    </lineage>
</organism>
<dbReference type="InterPro" id="IPR045518">
    <property type="entry name" value="2EXR"/>
</dbReference>
<evidence type="ECO:0000313" key="4">
    <source>
        <dbReference type="Proteomes" id="UP001265746"/>
    </source>
</evidence>
<gene>
    <name evidence="3" type="ORF">N8I77_013480</name>
</gene>
<feature type="region of interest" description="Disordered" evidence="1">
    <location>
        <begin position="1"/>
        <end position="29"/>
    </location>
</feature>
<feature type="compositionally biased region" description="Basic and acidic residues" evidence="1">
    <location>
        <begin position="1"/>
        <end position="22"/>
    </location>
</feature>
<dbReference type="Proteomes" id="UP001265746">
    <property type="component" value="Unassembled WGS sequence"/>
</dbReference>